<dbReference type="InterPro" id="IPR005149">
    <property type="entry name" value="Tscrpt_reg_PadR_N"/>
</dbReference>
<dbReference type="InterPro" id="IPR052509">
    <property type="entry name" value="Metal_resp_DNA-bind_regulator"/>
</dbReference>
<gene>
    <name evidence="2" type="ORF">UFOPK2370_00043</name>
</gene>
<organism evidence="2">
    <name type="scientific">freshwater metagenome</name>
    <dbReference type="NCBI Taxonomy" id="449393"/>
    <lineage>
        <taxon>unclassified sequences</taxon>
        <taxon>metagenomes</taxon>
        <taxon>ecological metagenomes</taxon>
    </lineage>
</organism>
<evidence type="ECO:0000259" key="1">
    <source>
        <dbReference type="Pfam" id="PF03551"/>
    </source>
</evidence>
<accession>A0A6J6MUD3</accession>
<dbReference type="EMBL" id="CAEZXK010000001">
    <property type="protein sequence ID" value="CAB4677981.1"/>
    <property type="molecule type" value="Genomic_DNA"/>
</dbReference>
<proteinExistence type="predicted"/>
<dbReference type="SUPFAM" id="SSF46785">
    <property type="entry name" value="Winged helix' DNA-binding domain"/>
    <property type="match status" value="1"/>
</dbReference>
<dbReference type="Pfam" id="PF03551">
    <property type="entry name" value="PadR"/>
    <property type="match status" value="1"/>
</dbReference>
<name>A0A6J6MUD3_9ZZZZ</name>
<dbReference type="InterPro" id="IPR036388">
    <property type="entry name" value="WH-like_DNA-bd_sf"/>
</dbReference>
<reference evidence="2" key="1">
    <citation type="submission" date="2020-05" db="EMBL/GenBank/DDBJ databases">
        <authorList>
            <person name="Chiriac C."/>
            <person name="Salcher M."/>
            <person name="Ghai R."/>
            <person name="Kavagutti S V."/>
        </authorList>
    </citation>
    <scope>NUCLEOTIDE SEQUENCE</scope>
</reference>
<protein>
    <submittedName>
        <fullName evidence="2">Unannotated protein</fullName>
    </submittedName>
</protein>
<evidence type="ECO:0000313" key="2">
    <source>
        <dbReference type="EMBL" id="CAB4677981.1"/>
    </source>
</evidence>
<dbReference type="Gene3D" id="1.10.10.10">
    <property type="entry name" value="Winged helix-like DNA-binding domain superfamily/Winged helix DNA-binding domain"/>
    <property type="match status" value="1"/>
</dbReference>
<dbReference type="AlphaFoldDB" id="A0A6J6MUD3"/>
<sequence length="116" mass="12812">MDTTQLLKGALDLAILAVISVEDQYGYEIAKRLRDSGFTEIGDASVYGTLRRLEGSGSLKSYFMESEDGPNRKYYSITKPGQIELANAEKTWTDFSKTMASLLSESTLENKKGATK</sequence>
<dbReference type="PANTHER" id="PTHR33169">
    <property type="entry name" value="PADR-FAMILY TRANSCRIPTIONAL REGULATOR"/>
    <property type="match status" value="1"/>
</dbReference>
<feature type="domain" description="Transcription regulator PadR N-terminal" evidence="1">
    <location>
        <begin position="15"/>
        <end position="86"/>
    </location>
</feature>
<dbReference type="InterPro" id="IPR036390">
    <property type="entry name" value="WH_DNA-bd_sf"/>
</dbReference>
<dbReference type="PANTHER" id="PTHR33169:SF14">
    <property type="entry name" value="TRANSCRIPTIONAL REGULATOR RV3488"/>
    <property type="match status" value="1"/>
</dbReference>